<protein>
    <submittedName>
        <fullName evidence="2">Formylglycine-generating enzyme, required for sulfatase activity, contains SUMF1/FGE domain</fullName>
    </submittedName>
</protein>
<evidence type="ECO:0000313" key="3">
    <source>
        <dbReference type="Proteomes" id="UP000236728"/>
    </source>
</evidence>
<dbReference type="Gene3D" id="3.90.1580.10">
    <property type="entry name" value="paralog of FGE (formylglycine-generating enzyme)"/>
    <property type="match status" value="1"/>
</dbReference>
<gene>
    <name evidence="2" type="ORF">SAMN05421819_0577</name>
</gene>
<dbReference type="EMBL" id="FNVA01000001">
    <property type="protein sequence ID" value="SEF61135.1"/>
    <property type="molecule type" value="Genomic_DNA"/>
</dbReference>
<proteinExistence type="predicted"/>
<dbReference type="Proteomes" id="UP000236728">
    <property type="component" value="Unassembled WGS sequence"/>
</dbReference>
<dbReference type="InterPro" id="IPR051043">
    <property type="entry name" value="Sulfatase_Mod_Factor_Kinase"/>
</dbReference>
<dbReference type="Pfam" id="PF03781">
    <property type="entry name" value="FGE-sulfatase"/>
    <property type="match status" value="1"/>
</dbReference>
<sequence>MNKPIPPCCVPSKSRAAVLQISRDASAARVRVNSGSPADMVELPGGTFLMGTDYPLGFPADGEGPIREVRIDPFLIDRYPVTNRAFARFVDATGYRTEAETFGWSFVFEGDLPETAEAALSEDRVPSADWWRRIWGADWRSPEGPGSAINDRQDRPVVHVSWNDATAYATWAGKRLPTEAEWEYTARGGLVQRLYPWGDDLTPGGIHLCNIWQGEFPHFNSAEDGFTNTCPVDAFAANGYDVFSITGNTWEWCADWFHPTFHELATRLNPTGPLEGGSRVVRGGSYLCHESYCNRYRVGARSSNTPDSATTNTSFRCARDI</sequence>
<dbReference type="PANTHER" id="PTHR23150">
    <property type="entry name" value="SULFATASE MODIFYING FACTOR 1, 2"/>
    <property type="match status" value="1"/>
</dbReference>
<accession>A0A1H5TE56</accession>
<dbReference type="GO" id="GO:0120147">
    <property type="term" value="F:formylglycine-generating oxidase activity"/>
    <property type="evidence" value="ECO:0007669"/>
    <property type="project" value="TreeGrafter"/>
</dbReference>
<dbReference type="SUPFAM" id="SSF56436">
    <property type="entry name" value="C-type lectin-like"/>
    <property type="match status" value="1"/>
</dbReference>
<dbReference type="InterPro" id="IPR016187">
    <property type="entry name" value="CTDL_fold"/>
</dbReference>
<dbReference type="AlphaFoldDB" id="A0A1H5TE56"/>
<keyword evidence="3" id="KW-1185">Reference proteome</keyword>
<reference evidence="2 3" key="1">
    <citation type="submission" date="2016-10" db="EMBL/GenBank/DDBJ databases">
        <authorList>
            <person name="de Groot N.N."/>
        </authorList>
    </citation>
    <scope>NUCLEOTIDE SEQUENCE [LARGE SCALE GENOMIC DNA]</scope>
    <source>
        <strain evidence="2 3">DSM 22489</strain>
    </source>
</reference>
<name>A0A1H5TE56_9BACT</name>
<feature type="domain" description="Sulfatase-modifying factor enzyme-like" evidence="1">
    <location>
        <begin position="38"/>
        <end position="319"/>
    </location>
</feature>
<organism evidence="2 3">
    <name type="scientific">Bryocella elongata</name>
    <dbReference type="NCBI Taxonomy" id="863522"/>
    <lineage>
        <taxon>Bacteria</taxon>
        <taxon>Pseudomonadati</taxon>
        <taxon>Acidobacteriota</taxon>
        <taxon>Terriglobia</taxon>
        <taxon>Terriglobales</taxon>
        <taxon>Acidobacteriaceae</taxon>
        <taxon>Bryocella</taxon>
    </lineage>
</organism>
<evidence type="ECO:0000313" key="2">
    <source>
        <dbReference type="EMBL" id="SEF61135.1"/>
    </source>
</evidence>
<dbReference type="PANTHER" id="PTHR23150:SF19">
    <property type="entry name" value="FORMYLGLYCINE-GENERATING ENZYME"/>
    <property type="match status" value="1"/>
</dbReference>
<dbReference type="InterPro" id="IPR042095">
    <property type="entry name" value="SUMF_sf"/>
</dbReference>
<dbReference type="RefSeq" id="WP_200821457.1">
    <property type="nucleotide sequence ID" value="NZ_FNVA01000001.1"/>
</dbReference>
<evidence type="ECO:0000259" key="1">
    <source>
        <dbReference type="Pfam" id="PF03781"/>
    </source>
</evidence>
<dbReference type="InterPro" id="IPR005532">
    <property type="entry name" value="SUMF_dom"/>
</dbReference>